<dbReference type="InterPro" id="IPR014284">
    <property type="entry name" value="RNA_pol_sigma-70_dom"/>
</dbReference>
<evidence type="ECO:0000256" key="6">
    <source>
        <dbReference type="RuleBase" id="RU000716"/>
    </source>
</evidence>
<evidence type="ECO:0000256" key="2">
    <source>
        <dbReference type="ARBA" id="ARBA00023015"/>
    </source>
</evidence>
<feature type="domain" description="RNA polymerase sigma-70 region 2" evidence="8">
    <location>
        <begin position="25"/>
        <end position="91"/>
    </location>
</feature>
<keyword evidence="4 6" id="KW-0238">DNA-binding</keyword>
<keyword evidence="5 6" id="KW-0804">Transcription</keyword>
<dbReference type="Proteomes" id="UP000249555">
    <property type="component" value="Unassembled WGS sequence"/>
</dbReference>
<dbReference type="InterPro" id="IPR039425">
    <property type="entry name" value="RNA_pol_sigma-70-like"/>
</dbReference>
<sequence>MLDHDPDTALLARIGRGDAAAARLLVAAKLPRILGLATRMLHDRAAAEDVAQDAFVRVWRTAATWQPGAARFDTWLHTVVLNLCRDRLRRRPQMGREAADGGLPEMPDPAPDAESSLIEVERDRTVAIAIASLPERQRDAILLVHYQDLSGAEAAAVLDVSIEALESLLARARRTLRTRLCSSQEDDAHD</sequence>
<dbReference type="GO" id="GO:0003677">
    <property type="term" value="F:DNA binding"/>
    <property type="evidence" value="ECO:0007669"/>
    <property type="project" value="UniProtKB-KW"/>
</dbReference>
<evidence type="ECO:0000259" key="8">
    <source>
        <dbReference type="Pfam" id="PF04542"/>
    </source>
</evidence>
<dbReference type="InterPro" id="IPR013325">
    <property type="entry name" value="RNA_pol_sigma_r2"/>
</dbReference>
<dbReference type="PANTHER" id="PTHR43133">
    <property type="entry name" value="RNA POLYMERASE ECF-TYPE SIGMA FACTO"/>
    <property type="match status" value="1"/>
</dbReference>
<comment type="caution">
    <text evidence="10">The sequence shown here is derived from an EMBL/GenBank/DDBJ whole genome shotgun (WGS) entry which is preliminary data.</text>
</comment>
<dbReference type="AlphaFoldDB" id="A0A2W5AXX4"/>
<dbReference type="Pfam" id="PF08281">
    <property type="entry name" value="Sigma70_r4_2"/>
    <property type="match status" value="1"/>
</dbReference>
<dbReference type="PANTHER" id="PTHR43133:SF8">
    <property type="entry name" value="RNA POLYMERASE SIGMA FACTOR HI_1459-RELATED"/>
    <property type="match status" value="1"/>
</dbReference>
<evidence type="ECO:0000313" key="11">
    <source>
        <dbReference type="Proteomes" id="UP000249555"/>
    </source>
</evidence>
<evidence type="ECO:0000256" key="5">
    <source>
        <dbReference type="ARBA" id="ARBA00023163"/>
    </source>
</evidence>
<keyword evidence="2 6" id="KW-0805">Transcription regulation</keyword>
<feature type="region of interest" description="Disordered" evidence="7">
    <location>
        <begin position="94"/>
        <end position="113"/>
    </location>
</feature>
<reference evidence="10 11" key="1">
    <citation type="submission" date="2017-08" db="EMBL/GenBank/DDBJ databases">
        <title>Infants hospitalized years apart are colonized by the same room-sourced microbial strains.</title>
        <authorList>
            <person name="Brooks B."/>
            <person name="Olm M.R."/>
            <person name="Firek B.A."/>
            <person name="Baker R."/>
            <person name="Thomas B.C."/>
            <person name="Morowitz M.J."/>
            <person name="Banfield J.F."/>
        </authorList>
    </citation>
    <scope>NUCLEOTIDE SEQUENCE [LARGE SCALE GENOMIC DNA]</scope>
    <source>
        <strain evidence="10">S2_018_000_R3_119</strain>
    </source>
</reference>
<dbReference type="InterPro" id="IPR007627">
    <property type="entry name" value="RNA_pol_sigma70_r2"/>
</dbReference>
<evidence type="ECO:0000259" key="9">
    <source>
        <dbReference type="Pfam" id="PF08281"/>
    </source>
</evidence>
<dbReference type="GO" id="GO:0016987">
    <property type="term" value="F:sigma factor activity"/>
    <property type="evidence" value="ECO:0007669"/>
    <property type="project" value="UniProtKB-KW"/>
</dbReference>
<dbReference type="Gene3D" id="1.10.10.10">
    <property type="entry name" value="Winged helix-like DNA-binding domain superfamily/Winged helix DNA-binding domain"/>
    <property type="match status" value="1"/>
</dbReference>
<gene>
    <name evidence="10" type="ORF">DI640_04830</name>
</gene>
<proteinExistence type="inferred from homology"/>
<keyword evidence="3 6" id="KW-0731">Sigma factor</keyword>
<comment type="similarity">
    <text evidence="1 6">Belongs to the sigma-70 factor family. ECF subfamily.</text>
</comment>
<evidence type="ECO:0000256" key="1">
    <source>
        <dbReference type="ARBA" id="ARBA00010641"/>
    </source>
</evidence>
<protein>
    <recommendedName>
        <fullName evidence="6">RNA polymerase sigma factor</fullName>
    </recommendedName>
</protein>
<evidence type="ECO:0000256" key="3">
    <source>
        <dbReference type="ARBA" id="ARBA00023082"/>
    </source>
</evidence>
<evidence type="ECO:0000256" key="7">
    <source>
        <dbReference type="SAM" id="MobiDB-lite"/>
    </source>
</evidence>
<dbReference type="SUPFAM" id="SSF88946">
    <property type="entry name" value="Sigma2 domain of RNA polymerase sigma factors"/>
    <property type="match status" value="1"/>
</dbReference>
<dbReference type="NCBIfam" id="NF004113">
    <property type="entry name" value="PRK05602.1"/>
    <property type="match status" value="1"/>
</dbReference>
<dbReference type="Gene3D" id="1.10.1740.10">
    <property type="match status" value="1"/>
</dbReference>
<dbReference type="Pfam" id="PF04542">
    <property type="entry name" value="Sigma70_r2"/>
    <property type="match status" value="1"/>
</dbReference>
<dbReference type="InterPro" id="IPR000838">
    <property type="entry name" value="RNA_pol_sigma70_ECF_CS"/>
</dbReference>
<dbReference type="InterPro" id="IPR013324">
    <property type="entry name" value="RNA_pol_sigma_r3/r4-like"/>
</dbReference>
<name>A0A2W5AXX4_9SPHN</name>
<dbReference type="InterPro" id="IPR036388">
    <property type="entry name" value="WH-like_DNA-bd_sf"/>
</dbReference>
<feature type="domain" description="RNA polymerase sigma factor 70 region 4 type 2" evidence="9">
    <location>
        <begin position="129"/>
        <end position="176"/>
    </location>
</feature>
<evidence type="ECO:0000313" key="10">
    <source>
        <dbReference type="EMBL" id="PZO75341.1"/>
    </source>
</evidence>
<dbReference type="EMBL" id="QFMX01000004">
    <property type="protein sequence ID" value="PZO75341.1"/>
    <property type="molecule type" value="Genomic_DNA"/>
</dbReference>
<dbReference type="InterPro" id="IPR013249">
    <property type="entry name" value="RNA_pol_sigma70_r4_t2"/>
</dbReference>
<evidence type="ECO:0000256" key="4">
    <source>
        <dbReference type="ARBA" id="ARBA00023125"/>
    </source>
</evidence>
<organism evidence="10 11">
    <name type="scientific">Sphingomonas taxi</name>
    <dbReference type="NCBI Taxonomy" id="1549858"/>
    <lineage>
        <taxon>Bacteria</taxon>
        <taxon>Pseudomonadati</taxon>
        <taxon>Pseudomonadota</taxon>
        <taxon>Alphaproteobacteria</taxon>
        <taxon>Sphingomonadales</taxon>
        <taxon>Sphingomonadaceae</taxon>
        <taxon>Sphingomonas</taxon>
    </lineage>
</organism>
<accession>A0A2W5AXX4</accession>
<dbReference type="SUPFAM" id="SSF88659">
    <property type="entry name" value="Sigma3 and sigma4 domains of RNA polymerase sigma factors"/>
    <property type="match status" value="1"/>
</dbReference>
<dbReference type="GO" id="GO:0006352">
    <property type="term" value="P:DNA-templated transcription initiation"/>
    <property type="evidence" value="ECO:0007669"/>
    <property type="project" value="InterPro"/>
</dbReference>
<dbReference type="PROSITE" id="PS01063">
    <property type="entry name" value="SIGMA70_ECF"/>
    <property type="match status" value="1"/>
</dbReference>
<dbReference type="NCBIfam" id="TIGR02937">
    <property type="entry name" value="sigma70-ECF"/>
    <property type="match status" value="1"/>
</dbReference>